<keyword evidence="3" id="KW-1185">Reference proteome</keyword>
<dbReference type="EMBL" id="VDUY01000003">
    <property type="protein sequence ID" value="TXL66175.1"/>
    <property type="molecule type" value="Genomic_DNA"/>
</dbReference>
<gene>
    <name evidence="2" type="ORF">FHP08_08860</name>
</gene>
<sequence length="211" mass="22666">MPVVAVVNPKGGVGKTTLATNLAGYFASTGRRTMLGDFDRQQSSAQWLKLRPPGLPPIETWAMNGSIARPPRGVTHVVLDTPAQLDGKRLANVVRVADRILVPLQPSMFDVLATGAFLESLREGFGNDADFRATVAVVGVRVDPRTHAAEQLGRFVASLDLPVAGALRDTQNYLHLAAHGLTLFDVPAQKVDKDLATWAPLLAWLEGQSGR</sequence>
<dbReference type="Pfam" id="PF01656">
    <property type="entry name" value="CbiA"/>
    <property type="match status" value="1"/>
</dbReference>
<dbReference type="PANTHER" id="PTHR13696:SF96">
    <property type="entry name" value="COBQ_COBB_MIND_PARA NUCLEOTIDE BINDING DOMAIN-CONTAINING PROTEIN"/>
    <property type="match status" value="1"/>
</dbReference>
<dbReference type="OrthoDB" id="69313at2"/>
<dbReference type="CDD" id="cd02042">
    <property type="entry name" value="ParAB_family"/>
    <property type="match status" value="1"/>
</dbReference>
<evidence type="ECO:0000259" key="1">
    <source>
        <dbReference type="Pfam" id="PF01656"/>
    </source>
</evidence>
<dbReference type="RefSeq" id="WP_147704087.1">
    <property type="nucleotide sequence ID" value="NZ_VDUY01000003.1"/>
</dbReference>
<name>A0A5C8NYU8_9BURK</name>
<dbReference type="SUPFAM" id="SSF52540">
    <property type="entry name" value="P-loop containing nucleoside triphosphate hydrolases"/>
    <property type="match status" value="1"/>
</dbReference>
<comment type="caution">
    <text evidence="2">The sequence shown here is derived from an EMBL/GenBank/DDBJ whole genome shotgun (WGS) entry which is preliminary data.</text>
</comment>
<organism evidence="2 3">
    <name type="scientific">Zeimonas arvi</name>
    <dbReference type="NCBI Taxonomy" id="2498847"/>
    <lineage>
        <taxon>Bacteria</taxon>
        <taxon>Pseudomonadati</taxon>
        <taxon>Pseudomonadota</taxon>
        <taxon>Betaproteobacteria</taxon>
        <taxon>Burkholderiales</taxon>
        <taxon>Burkholderiaceae</taxon>
        <taxon>Zeimonas</taxon>
    </lineage>
</organism>
<evidence type="ECO:0000313" key="2">
    <source>
        <dbReference type="EMBL" id="TXL66175.1"/>
    </source>
</evidence>
<proteinExistence type="predicted"/>
<accession>A0A5C8NYU8</accession>
<dbReference type="InterPro" id="IPR002586">
    <property type="entry name" value="CobQ/CobB/MinD/ParA_Nub-bd_dom"/>
</dbReference>
<dbReference type="Proteomes" id="UP000321548">
    <property type="component" value="Unassembled WGS sequence"/>
</dbReference>
<dbReference type="PANTHER" id="PTHR13696">
    <property type="entry name" value="P-LOOP CONTAINING NUCLEOSIDE TRIPHOSPHATE HYDROLASE"/>
    <property type="match status" value="1"/>
</dbReference>
<dbReference type="Gene3D" id="3.40.50.300">
    <property type="entry name" value="P-loop containing nucleotide triphosphate hydrolases"/>
    <property type="match status" value="1"/>
</dbReference>
<reference evidence="2 3" key="1">
    <citation type="submission" date="2019-06" db="EMBL/GenBank/DDBJ databases">
        <title>Quisquiliibacterium sp. nov., isolated from a maize field.</title>
        <authorList>
            <person name="Lin S.-Y."/>
            <person name="Tsai C.-F."/>
            <person name="Young C.-C."/>
        </authorList>
    </citation>
    <scope>NUCLEOTIDE SEQUENCE [LARGE SCALE GENOMIC DNA]</scope>
    <source>
        <strain evidence="2 3">CC-CFT501</strain>
    </source>
</reference>
<dbReference type="AlphaFoldDB" id="A0A5C8NYU8"/>
<feature type="domain" description="CobQ/CobB/MinD/ParA nucleotide binding" evidence="1">
    <location>
        <begin position="4"/>
        <end position="181"/>
    </location>
</feature>
<dbReference type="InterPro" id="IPR027417">
    <property type="entry name" value="P-loop_NTPase"/>
</dbReference>
<evidence type="ECO:0000313" key="3">
    <source>
        <dbReference type="Proteomes" id="UP000321548"/>
    </source>
</evidence>
<dbReference type="InterPro" id="IPR050678">
    <property type="entry name" value="DNA_Partitioning_ATPase"/>
</dbReference>
<protein>
    <submittedName>
        <fullName evidence="2">ParA family protein</fullName>
    </submittedName>
</protein>